<gene>
    <name evidence="2" type="ORF">I5I61_13670</name>
</gene>
<dbReference type="InterPro" id="IPR018649">
    <property type="entry name" value="SHOCT"/>
</dbReference>
<sequence length="136" mass="15386">MMWLWIVGLIFVGAVYMAMQAEKQKQLALKRYQDSLAQLKKQPTNADLRQKTLALGRAYSNLMRDKKGNTIFDEVALMNDINAACAGAHQIAQPNPSVVVVEPVEDRLKRLSELRDKGLIDEADFADRKREILNSI</sequence>
<keyword evidence="3" id="KW-1185">Reference proteome</keyword>
<feature type="domain" description="SHOCT" evidence="1">
    <location>
        <begin position="106"/>
        <end position="133"/>
    </location>
</feature>
<protein>
    <submittedName>
        <fullName evidence="2">SHOCT domain-containing protein</fullName>
    </submittedName>
</protein>
<organism evidence="2 3">
    <name type="scientific">Pseudomonas nitroreducens</name>
    <dbReference type="NCBI Taxonomy" id="46680"/>
    <lineage>
        <taxon>Bacteria</taxon>
        <taxon>Pseudomonadati</taxon>
        <taxon>Pseudomonadota</taxon>
        <taxon>Gammaproteobacteria</taxon>
        <taxon>Pseudomonadales</taxon>
        <taxon>Pseudomonadaceae</taxon>
        <taxon>Pseudomonas</taxon>
    </lineage>
</organism>
<dbReference type="EMBL" id="JADTFC010000030">
    <property type="protein sequence ID" value="MBG6288495.1"/>
    <property type="molecule type" value="Genomic_DNA"/>
</dbReference>
<evidence type="ECO:0000313" key="2">
    <source>
        <dbReference type="EMBL" id="MBG6288495.1"/>
    </source>
</evidence>
<evidence type="ECO:0000313" key="3">
    <source>
        <dbReference type="Proteomes" id="UP000608450"/>
    </source>
</evidence>
<evidence type="ECO:0000259" key="1">
    <source>
        <dbReference type="Pfam" id="PF09851"/>
    </source>
</evidence>
<comment type="caution">
    <text evidence="2">The sequence shown here is derived from an EMBL/GenBank/DDBJ whole genome shotgun (WGS) entry which is preliminary data.</text>
</comment>
<proteinExistence type="predicted"/>
<name>A0ABS0KK93_PSENT</name>
<accession>A0ABS0KK93</accession>
<dbReference type="Proteomes" id="UP000608450">
    <property type="component" value="Unassembled WGS sequence"/>
</dbReference>
<dbReference type="RefSeq" id="WP_196912787.1">
    <property type="nucleotide sequence ID" value="NZ_JADTFC010000030.1"/>
</dbReference>
<dbReference type="Pfam" id="PF09851">
    <property type="entry name" value="SHOCT"/>
    <property type="match status" value="1"/>
</dbReference>
<reference evidence="2 3" key="1">
    <citation type="submission" date="2020-11" db="EMBL/GenBank/DDBJ databases">
        <title>Enhanced detection system for hospital associated transmission using whole genome sequencing surveillance.</title>
        <authorList>
            <person name="Harrison L.H."/>
            <person name="Van Tyne D."/>
            <person name="Marsh J.W."/>
            <person name="Griffith M.P."/>
            <person name="Snyder D.J."/>
            <person name="Cooper V.S."/>
            <person name="Mustapha M."/>
        </authorList>
    </citation>
    <scope>NUCLEOTIDE SEQUENCE [LARGE SCALE GENOMIC DNA]</scope>
    <source>
        <strain evidence="2 3">PSA00705</strain>
    </source>
</reference>